<dbReference type="GO" id="GO:0005829">
    <property type="term" value="C:cytosol"/>
    <property type="evidence" value="ECO:0007669"/>
    <property type="project" value="TreeGrafter"/>
</dbReference>
<name>B0C5M4_ACAM1</name>
<reference evidence="1 2" key="1">
    <citation type="journal article" date="2008" name="Proc. Natl. Acad. Sci. U.S.A.">
        <title>Niche adaptation and genome expansion in the chlorophyll d-producing cyanobacterium Acaryochloris marina.</title>
        <authorList>
            <person name="Swingley W.D."/>
            <person name="Chen M."/>
            <person name="Cheung P.C."/>
            <person name="Conrad A.L."/>
            <person name="Dejesa L.C."/>
            <person name="Hao J."/>
            <person name="Honchak B.M."/>
            <person name="Karbach L.E."/>
            <person name="Kurdoglu A."/>
            <person name="Lahiri S."/>
            <person name="Mastrian S.D."/>
            <person name="Miyashita H."/>
            <person name="Page L."/>
            <person name="Ramakrishna P."/>
            <person name="Satoh S."/>
            <person name="Sattley W.M."/>
            <person name="Shimada Y."/>
            <person name="Taylor H.L."/>
            <person name="Tomo T."/>
            <person name="Tsuchiya T."/>
            <person name="Wang Z.T."/>
            <person name="Raymond J."/>
            <person name="Mimuro M."/>
            <person name="Blankenship R.E."/>
            <person name="Touchman J.W."/>
        </authorList>
    </citation>
    <scope>NUCLEOTIDE SEQUENCE [LARGE SCALE GENOMIC DNA]</scope>
    <source>
        <strain evidence="2">MBIC 11017</strain>
    </source>
</reference>
<dbReference type="Proteomes" id="UP000000268">
    <property type="component" value="Chromosome"/>
</dbReference>
<dbReference type="RefSeq" id="WP_012164124.1">
    <property type="nucleotide sequence ID" value="NC_009925.1"/>
</dbReference>
<proteinExistence type="predicted"/>
<dbReference type="STRING" id="329726.AM1_3755"/>
<dbReference type="PANTHER" id="PTHR10000">
    <property type="entry name" value="PHOSPHOSERINE PHOSPHATASE"/>
    <property type="match status" value="1"/>
</dbReference>
<evidence type="ECO:0000313" key="2">
    <source>
        <dbReference type="Proteomes" id="UP000000268"/>
    </source>
</evidence>
<dbReference type="HOGENOM" id="CLU_075026_0_0_3"/>
<evidence type="ECO:0000313" key="1">
    <source>
        <dbReference type="EMBL" id="ABW28745.1"/>
    </source>
</evidence>
<dbReference type="eggNOG" id="COG0561">
    <property type="taxonomic scope" value="Bacteria"/>
</dbReference>
<dbReference type="EMBL" id="CP000828">
    <property type="protein sequence ID" value="ABW28745.1"/>
    <property type="molecule type" value="Genomic_DNA"/>
</dbReference>
<dbReference type="InterPro" id="IPR036412">
    <property type="entry name" value="HAD-like_sf"/>
</dbReference>
<dbReference type="Gene3D" id="3.40.50.1000">
    <property type="entry name" value="HAD superfamily/HAD-like"/>
    <property type="match status" value="1"/>
</dbReference>
<sequence>MHHPILPFADISAQQLNAIKLIATDMDGTLTVNGKFPAVFGQALWDLQKSGFAVVIVTGRSAGWVSGLAHYLPIQGAIAENGGLFFHQPDTPGKVLSDIPGLKDHRAHLANTFRQLQTHFPHLRTTADNAFRITDWTFDNPDFDPVDLDQMANLCTTAGFDFTYSTVQCHIKPKGQNKQAGLLTVLEHHLPERYNLDQILTIGDSPNDQDLFDSQVFPHSVGVANLSHYLEQIDHHPQAMTQAAEGLGFIEITQRLLMS</sequence>
<dbReference type="AlphaFoldDB" id="B0C5M4"/>
<gene>
    <name evidence="1" type="ordered locus">AM1_3755</name>
</gene>
<accession>B0C5M4</accession>
<keyword evidence="1" id="KW-0378">Hydrolase</keyword>
<dbReference type="InterPro" id="IPR006379">
    <property type="entry name" value="HAD-SF_hydro_IIB"/>
</dbReference>
<dbReference type="GO" id="GO:0016791">
    <property type="term" value="F:phosphatase activity"/>
    <property type="evidence" value="ECO:0007669"/>
    <property type="project" value="TreeGrafter"/>
</dbReference>
<dbReference type="InterPro" id="IPR023214">
    <property type="entry name" value="HAD_sf"/>
</dbReference>
<organism evidence="1 2">
    <name type="scientific">Acaryochloris marina (strain MBIC 11017)</name>
    <dbReference type="NCBI Taxonomy" id="329726"/>
    <lineage>
        <taxon>Bacteria</taxon>
        <taxon>Bacillati</taxon>
        <taxon>Cyanobacteriota</taxon>
        <taxon>Cyanophyceae</taxon>
        <taxon>Acaryochloridales</taxon>
        <taxon>Acaryochloridaceae</taxon>
        <taxon>Acaryochloris</taxon>
    </lineage>
</organism>
<dbReference type="Gene3D" id="3.90.1070.10">
    <property type="match status" value="1"/>
</dbReference>
<dbReference type="KEGG" id="amr:AM1_3755"/>
<dbReference type="Pfam" id="PF08282">
    <property type="entry name" value="Hydrolase_3"/>
    <property type="match status" value="2"/>
</dbReference>
<dbReference type="OrthoDB" id="9814970at2"/>
<dbReference type="GO" id="GO:0000287">
    <property type="term" value="F:magnesium ion binding"/>
    <property type="evidence" value="ECO:0007669"/>
    <property type="project" value="TreeGrafter"/>
</dbReference>
<keyword evidence="2" id="KW-1185">Reference proteome</keyword>
<dbReference type="SUPFAM" id="SSF56784">
    <property type="entry name" value="HAD-like"/>
    <property type="match status" value="1"/>
</dbReference>
<protein>
    <submittedName>
        <fullName evidence="1">HAD-superfamily hydrolase subfamily IIB</fullName>
    </submittedName>
</protein>
<dbReference type="NCBIfam" id="TIGR01484">
    <property type="entry name" value="HAD-SF-IIB"/>
    <property type="match status" value="1"/>
</dbReference>
<dbReference type="PANTHER" id="PTHR10000:SF8">
    <property type="entry name" value="HAD SUPERFAMILY HYDROLASE-LIKE, TYPE 3"/>
    <property type="match status" value="1"/>
</dbReference>